<evidence type="ECO:0000256" key="4">
    <source>
        <dbReference type="ARBA" id="ARBA00023004"/>
    </source>
</evidence>
<evidence type="ECO:0008006" key="8">
    <source>
        <dbReference type="Google" id="ProtNLM"/>
    </source>
</evidence>
<keyword evidence="3 5" id="KW-0479">Metal-binding</keyword>
<protein>
    <recommendedName>
        <fullName evidence="8">Group 1 truncated hemoglobin</fullName>
    </recommendedName>
</protein>
<dbReference type="EMBL" id="BONZ01000023">
    <property type="protein sequence ID" value="GIH14343.1"/>
    <property type="molecule type" value="Genomic_DNA"/>
</dbReference>
<reference evidence="6" key="1">
    <citation type="submission" date="2021-01" db="EMBL/GenBank/DDBJ databases">
        <title>Whole genome shotgun sequence of Rugosimonospora africana NBRC 104875.</title>
        <authorList>
            <person name="Komaki H."/>
            <person name="Tamura T."/>
        </authorList>
    </citation>
    <scope>NUCLEOTIDE SEQUENCE</scope>
    <source>
        <strain evidence="6">NBRC 104875</strain>
    </source>
</reference>
<proteinExistence type="predicted"/>
<dbReference type="Pfam" id="PF01152">
    <property type="entry name" value="Bac_globin"/>
    <property type="match status" value="1"/>
</dbReference>
<evidence type="ECO:0000313" key="6">
    <source>
        <dbReference type="EMBL" id="GIH14343.1"/>
    </source>
</evidence>
<name>A0A8J3QNR3_9ACTN</name>
<evidence type="ECO:0000256" key="5">
    <source>
        <dbReference type="PIRSR" id="PIRSR601486-1"/>
    </source>
</evidence>
<dbReference type="GO" id="GO:0019825">
    <property type="term" value="F:oxygen binding"/>
    <property type="evidence" value="ECO:0007669"/>
    <property type="project" value="InterPro"/>
</dbReference>
<dbReference type="InterPro" id="IPR012292">
    <property type="entry name" value="Globin/Proto"/>
</dbReference>
<feature type="binding site" description="distal binding residue" evidence="5">
    <location>
        <position position="92"/>
    </location>
    <ligand>
        <name>heme</name>
        <dbReference type="ChEBI" id="CHEBI:30413"/>
    </ligand>
    <ligandPart>
        <name>Fe</name>
        <dbReference type="ChEBI" id="CHEBI:18248"/>
    </ligandPart>
</feature>
<dbReference type="CDD" id="cd00454">
    <property type="entry name" value="TrHb1_N"/>
    <property type="match status" value="1"/>
</dbReference>
<accession>A0A8J3QNR3</accession>
<dbReference type="Gene3D" id="1.10.490.10">
    <property type="entry name" value="Globins"/>
    <property type="match status" value="1"/>
</dbReference>
<evidence type="ECO:0000256" key="1">
    <source>
        <dbReference type="ARBA" id="ARBA00022448"/>
    </source>
</evidence>
<keyword evidence="1" id="KW-0813">Transport</keyword>
<evidence type="ECO:0000313" key="7">
    <source>
        <dbReference type="Proteomes" id="UP000642748"/>
    </source>
</evidence>
<dbReference type="GO" id="GO:0020037">
    <property type="term" value="F:heme binding"/>
    <property type="evidence" value="ECO:0007669"/>
    <property type="project" value="InterPro"/>
</dbReference>
<dbReference type="AlphaFoldDB" id="A0A8J3QNR3"/>
<sequence>MTQDTALLELDADARRDSPGSTFLAIGGTAAVSAVVEEFYIRLLADPATAGFFEPMLAADGLSSLKRHQILLLTKVLGGPDRYAGRDLQAAHAHLGVTEDAYRRVSLHLLTVMHDFKVPMDVLMAVDGILRSVAPLIVSAGAGAYGADR</sequence>
<dbReference type="Proteomes" id="UP000642748">
    <property type="component" value="Unassembled WGS sequence"/>
</dbReference>
<gene>
    <name evidence="6" type="ORF">Raf01_25150</name>
</gene>
<dbReference type="InterPro" id="IPR001486">
    <property type="entry name" value="Hemoglobin_trunc"/>
</dbReference>
<dbReference type="InterPro" id="IPR009050">
    <property type="entry name" value="Globin-like_sf"/>
</dbReference>
<comment type="caution">
    <text evidence="6">The sequence shown here is derived from an EMBL/GenBank/DDBJ whole genome shotgun (WGS) entry which is preliminary data.</text>
</comment>
<feature type="binding site" description="distal binding residue" evidence="5">
    <location>
        <position position="68"/>
    </location>
    <ligand>
        <name>heme</name>
        <dbReference type="ChEBI" id="CHEBI:30413"/>
    </ligand>
    <ligandPart>
        <name>Fe</name>
        <dbReference type="ChEBI" id="CHEBI:18248"/>
    </ligandPart>
</feature>
<evidence type="ECO:0000256" key="2">
    <source>
        <dbReference type="ARBA" id="ARBA00022617"/>
    </source>
</evidence>
<dbReference type="SUPFAM" id="SSF46458">
    <property type="entry name" value="Globin-like"/>
    <property type="match status" value="1"/>
</dbReference>
<dbReference type="GO" id="GO:0046872">
    <property type="term" value="F:metal ion binding"/>
    <property type="evidence" value="ECO:0007669"/>
    <property type="project" value="UniProtKB-KW"/>
</dbReference>
<dbReference type="RefSeq" id="WP_203918013.1">
    <property type="nucleotide sequence ID" value="NZ_BONZ01000023.1"/>
</dbReference>
<keyword evidence="4 5" id="KW-0408">Iron</keyword>
<keyword evidence="2 5" id="KW-0349">Heme</keyword>
<organism evidence="6 7">
    <name type="scientific">Rugosimonospora africana</name>
    <dbReference type="NCBI Taxonomy" id="556532"/>
    <lineage>
        <taxon>Bacteria</taxon>
        <taxon>Bacillati</taxon>
        <taxon>Actinomycetota</taxon>
        <taxon>Actinomycetes</taxon>
        <taxon>Micromonosporales</taxon>
        <taxon>Micromonosporaceae</taxon>
        <taxon>Rugosimonospora</taxon>
    </lineage>
</organism>
<keyword evidence="7" id="KW-1185">Reference proteome</keyword>
<evidence type="ECO:0000256" key="3">
    <source>
        <dbReference type="ARBA" id="ARBA00022723"/>
    </source>
</evidence>